<reference evidence="2 3" key="1">
    <citation type="submission" date="2021-07" db="EMBL/GenBank/DDBJ databases">
        <authorList>
            <person name="Imarazene B."/>
            <person name="Zahm M."/>
            <person name="Klopp C."/>
            <person name="Cabau C."/>
            <person name="Beille S."/>
            <person name="Jouanno E."/>
            <person name="Castinel A."/>
            <person name="Lluch J."/>
            <person name="Gil L."/>
            <person name="Kuchtly C."/>
            <person name="Lopez Roques C."/>
            <person name="Donnadieu C."/>
            <person name="Parrinello H."/>
            <person name="Journot L."/>
            <person name="Du K."/>
            <person name="Schartl M."/>
            <person name="Retaux S."/>
            <person name="Guiguen Y."/>
        </authorList>
    </citation>
    <scope>NUCLEOTIDE SEQUENCE [LARGE SCALE GENOMIC DNA]</scope>
    <source>
        <strain evidence="2">Pach_M1</strain>
        <tissue evidence="2">Testis</tissue>
    </source>
</reference>
<gene>
    <name evidence="2" type="ORF">AMEX_G9586</name>
</gene>
<organism evidence="2 3">
    <name type="scientific">Astyanax mexicanus</name>
    <name type="common">Blind cave fish</name>
    <name type="synonym">Astyanax fasciatus mexicanus</name>
    <dbReference type="NCBI Taxonomy" id="7994"/>
    <lineage>
        <taxon>Eukaryota</taxon>
        <taxon>Metazoa</taxon>
        <taxon>Chordata</taxon>
        <taxon>Craniata</taxon>
        <taxon>Vertebrata</taxon>
        <taxon>Euteleostomi</taxon>
        <taxon>Actinopterygii</taxon>
        <taxon>Neopterygii</taxon>
        <taxon>Teleostei</taxon>
        <taxon>Ostariophysi</taxon>
        <taxon>Characiformes</taxon>
        <taxon>Characoidei</taxon>
        <taxon>Acestrorhamphidae</taxon>
        <taxon>Acestrorhamphinae</taxon>
        <taxon>Astyanax</taxon>
    </lineage>
</organism>
<protein>
    <submittedName>
        <fullName evidence="2">Uncharacterized protein</fullName>
    </submittedName>
</protein>
<proteinExistence type="predicted"/>
<evidence type="ECO:0000313" key="3">
    <source>
        <dbReference type="Proteomes" id="UP000752171"/>
    </source>
</evidence>
<sequence>MKVVEKEKQKKKCIWAKVKETFRKWKLPWRKVVQRDLDYLQKTSMDEAEISETLLIGKLTFKGMEMITTDMDYDETEVEAILMDIQLDETDEAAVQTPLVSGADMPGQGAPGDAAGVVSADVQ</sequence>
<feature type="region of interest" description="Disordered" evidence="1">
    <location>
        <begin position="100"/>
        <end position="123"/>
    </location>
</feature>
<evidence type="ECO:0000313" key="2">
    <source>
        <dbReference type="EMBL" id="KAG9275110.1"/>
    </source>
</evidence>
<name>A0A8T2LUK8_ASTMX</name>
<dbReference type="Proteomes" id="UP000752171">
    <property type="component" value="Unassembled WGS sequence"/>
</dbReference>
<comment type="caution">
    <text evidence="2">The sequence shown here is derived from an EMBL/GenBank/DDBJ whole genome shotgun (WGS) entry which is preliminary data.</text>
</comment>
<evidence type="ECO:0000256" key="1">
    <source>
        <dbReference type="SAM" id="MobiDB-lite"/>
    </source>
</evidence>
<dbReference type="AlphaFoldDB" id="A0A8T2LUK8"/>
<accession>A0A8T2LUK8</accession>
<dbReference type="EMBL" id="JAICCE010000007">
    <property type="protein sequence ID" value="KAG9275110.1"/>
    <property type="molecule type" value="Genomic_DNA"/>
</dbReference>